<evidence type="ECO:0000313" key="1">
    <source>
        <dbReference type="EMBL" id="CAF4117220.1"/>
    </source>
</evidence>
<evidence type="ECO:0000313" key="2">
    <source>
        <dbReference type="EMBL" id="CAF4161876.1"/>
    </source>
</evidence>
<evidence type="ECO:0000313" key="3">
    <source>
        <dbReference type="Proteomes" id="UP000663823"/>
    </source>
</evidence>
<dbReference type="Proteomes" id="UP000663874">
    <property type="component" value="Unassembled WGS sequence"/>
</dbReference>
<organism evidence="1 3">
    <name type="scientific">Rotaria sordida</name>
    <dbReference type="NCBI Taxonomy" id="392033"/>
    <lineage>
        <taxon>Eukaryota</taxon>
        <taxon>Metazoa</taxon>
        <taxon>Spiralia</taxon>
        <taxon>Gnathifera</taxon>
        <taxon>Rotifera</taxon>
        <taxon>Eurotatoria</taxon>
        <taxon>Bdelloidea</taxon>
        <taxon>Philodinida</taxon>
        <taxon>Philodinidae</taxon>
        <taxon>Rotaria</taxon>
    </lineage>
</organism>
<name>A0A819VXR4_9BILA</name>
<sequence>MAIHVSSLPLISTLPNSTHYHENNKTYSSLIQISLENLDISSDLRSINCLNLLDLALKRFENFHFFKLINIE</sequence>
<reference evidence="1" key="1">
    <citation type="submission" date="2021-02" db="EMBL/GenBank/DDBJ databases">
        <authorList>
            <person name="Nowell W R."/>
        </authorList>
    </citation>
    <scope>NUCLEOTIDE SEQUENCE</scope>
</reference>
<dbReference type="EMBL" id="CAJOBE010013242">
    <property type="protein sequence ID" value="CAF4161876.1"/>
    <property type="molecule type" value="Genomic_DNA"/>
</dbReference>
<proteinExistence type="predicted"/>
<protein>
    <submittedName>
        <fullName evidence="1">Uncharacterized protein</fullName>
    </submittedName>
</protein>
<dbReference type="Proteomes" id="UP000663823">
    <property type="component" value="Unassembled WGS sequence"/>
</dbReference>
<dbReference type="AlphaFoldDB" id="A0A819VXR4"/>
<gene>
    <name evidence="2" type="ORF">FNK824_LOCUS34230</name>
    <name evidence="1" type="ORF">OTI717_LOCUS34744</name>
</gene>
<accession>A0A819VXR4</accession>
<dbReference type="EMBL" id="CAJOAX010012707">
    <property type="protein sequence ID" value="CAF4117220.1"/>
    <property type="molecule type" value="Genomic_DNA"/>
</dbReference>
<comment type="caution">
    <text evidence="1">The sequence shown here is derived from an EMBL/GenBank/DDBJ whole genome shotgun (WGS) entry which is preliminary data.</text>
</comment>